<name>F3YBE4_MELPT</name>
<evidence type="ECO:0000313" key="1">
    <source>
        <dbReference type="EMBL" id="BAK21822.1"/>
    </source>
</evidence>
<reference evidence="1 2" key="1">
    <citation type="journal article" date="2011" name="J. Bacteriol.">
        <title>Complete genome sequence of Melissococcus plutonius ATCC 35311.</title>
        <authorList>
            <person name="Okumura K."/>
            <person name="Arai R."/>
            <person name="Okura M."/>
            <person name="Kirikae T."/>
            <person name="Takamatsu D."/>
            <person name="Osaki M."/>
            <person name="Miyoshi-Akiyama T."/>
        </authorList>
    </citation>
    <scope>NUCLEOTIDE SEQUENCE [LARGE SCALE GENOMIC DNA]</scope>
    <source>
        <strain evidence="2">ATCC 35311 / CIP 104052 / LMG 20360 / NCIMB 702443</strain>
    </source>
</reference>
<protein>
    <submittedName>
        <fullName evidence="1">Uncharacterized protein</fullName>
    </submittedName>
</protein>
<evidence type="ECO:0000313" key="2">
    <source>
        <dbReference type="Proteomes" id="UP000008456"/>
    </source>
</evidence>
<dbReference type="HOGENOM" id="CLU_3312500_0_0_9"/>
<gene>
    <name evidence="1" type="ordered locus">MPTP_1393</name>
</gene>
<dbReference type="Proteomes" id="UP000008456">
    <property type="component" value="Chromosome"/>
</dbReference>
<organism evidence="1 2">
    <name type="scientific">Melissococcus plutonius (strain ATCC 35311 / DSM 29964 / CIP 104052 / LMG 20360 / NCIMB 702443)</name>
    <dbReference type="NCBI Taxonomy" id="940190"/>
    <lineage>
        <taxon>Bacteria</taxon>
        <taxon>Bacillati</taxon>
        <taxon>Bacillota</taxon>
        <taxon>Bacilli</taxon>
        <taxon>Lactobacillales</taxon>
        <taxon>Enterococcaceae</taxon>
        <taxon>Melissococcus</taxon>
    </lineage>
</organism>
<accession>F3YBE4</accession>
<reference key="2">
    <citation type="submission" date="2011-04" db="EMBL/GenBank/DDBJ databases">
        <title>Whole genome sequence of Melissococcus plutonius ATCC 35311.</title>
        <authorList>
            <person name="Okumura K."/>
            <person name="Arai R."/>
            <person name="Osaki M."/>
            <person name="Okura M."/>
            <person name="Kirikae T."/>
            <person name="Takamatsu D."/>
            <person name="Akiyama T."/>
        </authorList>
    </citation>
    <scope>NUCLEOTIDE SEQUENCE</scope>
    <source>
        <strain>ATCC 35311</strain>
    </source>
</reference>
<proteinExistence type="predicted"/>
<sequence>MVTEYVYSHEEHESEYNEVALHNLDELKNYCTNKNDEKL</sequence>
<dbReference type="KEGG" id="mps:MPTP_1393"/>
<dbReference type="AlphaFoldDB" id="F3YBE4"/>
<keyword evidence="2" id="KW-1185">Reference proteome</keyword>
<dbReference type="EMBL" id="AP012200">
    <property type="protein sequence ID" value="BAK21822.1"/>
    <property type="molecule type" value="Genomic_DNA"/>
</dbReference>